<feature type="region of interest" description="Disordered" evidence="2">
    <location>
        <begin position="134"/>
        <end position="178"/>
    </location>
</feature>
<name>A0ABN6XD26_9CELL</name>
<dbReference type="Pfam" id="PF04977">
    <property type="entry name" value="DivIC"/>
    <property type="match status" value="1"/>
</dbReference>
<evidence type="ECO:0000256" key="2">
    <source>
        <dbReference type="SAM" id="MobiDB-lite"/>
    </source>
</evidence>
<gene>
    <name evidence="3" type="ORF">GCM10025865_20550</name>
</gene>
<reference evidence="4" key="1">
    <citation type="journal article" date="2019" name="Int. J. Syst. Evol. Microbiol.">
        <title>The Global Catalogue of Microorganisms (GCM) 10K type strain sequencing project: providing services to taxonomists for standard genome sequencing and annotation.</title>
        <authorList>
            <consortium name="The Broad Institute Genomics Platform"/>
            <consortium name="The Broad Institute Genome Sequencing Center for Infectious Disease"/>
            <person name="Wu L."/>
            <person name="Ma J."/>
        </authorList>
    </citation>
    <scope>NUCLEOTIDE SEQUENCE [LARGE SCALE GENOMIC DNA]</scope>
    <source>
        <strain evidence="4">NBRC 108565</strain>
    </source>
</reference>
<accession>A0ABN6XD26</accession>
<protein>
    <recommendedName>
        <fullName evidence="5">Cell division protein FtsB</fullName>
    </recommendedName>
</protein>
<evidence type="ECO:0000313" key="3">
    <source>
        <dbReference type="EMBL" id="BDZ42756.1"/>
    </source>
</evidence>
<proteinExistence type="predicted"/>
<keyword evidence="4" id="KW-1185">Reference proteome</keyword>
<dbReference type="EMBL" id="AP027729">
    <property type="protein sequence ID" value="BDZ42756.1"/>
    <property type="molecule type" value="Genomic_DNA"/>
</dbReference>
<dbReference type="Proteomes" id="UP001321475">
    <property type="component" value="Chromosome"/>
</dbReference>
<keyword evidence="1" id="KW-0175">Coiled coil</keyword>
<feature type="compositionally biased region" description="Low complexity" evidence="2">
    <location>
        <begin position="138"/>
        <end position="148"/>
    </location>
</feature>
<organism evidence="3 4">
    <name type="scientific">Paraoerskovia sediminicola</name>
    <dbReference type="NCBI Taxonomy" id="1138587"/>
    <lineage>
        <taxon>Bacteria</taxon>
        <taxon>Bacillati</taxon>
        <taxon>Actinomycetota</taxon>
        <taxon>Actinomycetes</taxon>
        <taxon>Micrococcales</taxon>
        <taxon>Cellulomonadaceae</taxon>
        <taxon>Paraoerskovia</taxon>
    </lineage>
</organism>
<dbReference type="InterPro" id="IPR007060">
    <property type="entry name" value="FtsL/DivIC"/>
</dbReference>
<feature type="region of interest" description="Disordered" evidence="2">
    <location>
        <begin position="90"/>
        <end position="111"/>
    </location>
</feature>
<evidence type="ECO:0000256" key="1">
    <source>
        <dbReference type="SAM" id="Coils"/>
    </source>
</evidence>
<evidence type="ECO:0000313" key="4">
    <source>
        <dbReference type="Proteomes" id="UP001321475"/>
    </source>
</evidence>
<sequence length="178" mass="18974">MLPERFTIRSMVMFVVVLVAIAMLLPTLRAYVNQAGELREVQRDLAAAKEQRDSLQVELDRWDDRSYVIAQARDRLSFVMPGETAYRVLDPGTAGERLNPDTGEEVGPGLVDPSAAGLPWYSALWHSVKIAGQEGSADDATGGTPADDTTGDDSDGSTGTTDDTTGDDPGTTDDGGTP</sequence>
<evidence type="ECO:0008006" key="5">
    <source>
        <dbReference type="Google" id="ProtNLM"/>
    </source>
</evidence>
<feature type="compositionally biased region" description="Low complexity" evidence="2">
    <location>
        <begin position="156"/>
        <end position="178"/>
    </location>
</feature>
<feature type="coiled-coil region" evidence="1">
    <location>
        <begin position="31"/>
        <end position="65"/>
    </location>
</feature>